<dbReference type="STRING" id="7244.B4LFG7"/>
<dbReference type="SUPFAM" id="SSF52540">
    <property type="entry name" value="P-loop containing nucleoside triphosphate hydrolases"/>
    <property type="match status" value="1"/>
</dbReference>
<feature type="compositionally biased region" description="Polar residues" evidence="1">
    <location>
        <begin position="649"/>
        <end position="660"/>
    </location>
</feature>
<dbReference type="Proteomes" id="UP000008792">
    <property type="component" value="Unassembled WGS sequence"/>
</dbReference>
<dbReference type="InParanoid" id="B4LFG7"/>
<dbReference type="SMART" id="SM00240">
    <property type="entry name" value="FHA"/>
    <property type="match status" value="1"/>
</dbReference>
<organism evidence="3 4">
    <name type="scientific">Drosophila virilis</name>
    <name type="common">Fruit fly</name>
    <dbReference type="NCBI Taxonomy" id="7244"/>
    <lineage>
        <taxon>Eukaryota</taxon>
        <taxon>Metazoa</taxon>
        <taxon>Ecdysozoa</taxon>
        <taxon>Arthropoda</taxon>
        <taxon>Hexapoda</taxon>
        <taxon>Insecta</taxon>
        <taxon>Pterygota</taxon>
        <taxon>Neoptera</taxon>
        <taxon>Endopterygota</taxon>
        <taxon>Diptera</taxon>
        <taxon>Brachycera</taxon>
        <taxon>Muscomorpha</taxon>
        <taxon>Ephydroidea</taxon>
        <taxon>Drosophilidae</taxon>
        <taxon>Drosophila</taxon>
    </lineage>
</organism>
<feature type="region of interest" description="Disordered" evidence="1">
    <location>
        <begin position="481"/>
        <end position="1018"/>
    </location>
</feature>
<dbReference type="PANTHER" id="PTHR10887:SF495">
    <property type="entry name" value="HELICASE SENATAXIN ISOFORM X1-RELATED"/>
    <property type="match status" value="1"/>
</dbReference>
<feature type="domain" description="FHA" evidence="2">
    <location>
        <begin position="26"/>
        <end position="76"/>
    </location>
</feature>
<feature type="compositionally biased region" description="Basic residues" evidence="1">
    <location>
        <begin position="494"/>
        <end position="508"/>
    </location>
</feature>
<dbReference type="CDD" id="cd18808">
    <property type="entry name" value="SF1_C_Upf1"/>
    <property type="match status" value="1"/>
</dbReference>
<dbReference type="PhylomeDB" id="B4LFG7"/>
<name>B4LFG7_DROVI</name>
<feature type="compositionally biased region" description="Basic and acidic residues" evidence="1">
    <location>
        <begin position="809"/>
        <end position="822"/>
    </location>
</feature>
<dbReference type="InterPro" id="IPR045055">
    <property type="entry name" value="DNA2/NAM7-like"/>
</dbReference>
<proteinExistence type="predicted"/>
<dbReference type="FunFam" id="3.40.50.300:FF:001576">
    <property type="entry name" value="tRNA-splicing endonuclease, putative"/>
    <property type="match status" value="1"/>
</dbReference>
<dbReference type="PANTHER" id="PTHR10887">
    <property type="entry name" value="DNA2/NAM7 HELICASE FAMILY"/>
    <property type="match status" value="1"/>
</dbReference>
<dbReference type="InterPro" id="IPR008984">
    <property type="entry name" value="SMAD_FHA_dom_sf"/>
</dbReference>
<feature type="compositionally biased region" description="Basic and acidic residues" evidence="1">
    <location>
        <begin position="562"/>
        <end position="572"/>
    </location>
</feature>
<dbReference type="Gene3D" id="3.40.50.300">
    <property type="entry name" value="P-loop containing nucleotide triphosphate hydrolases"/>
    <property type="match status" value="2"/>
</dbReference>
<feature type="compositionally biased region" description="Basic residues" evidence="1">
    <location>
        <begin position="536"/>
        <end position="545"/>
    </location>
</feature>
<evidence type="ECO:0000256" key="1">
    <source>
        <dbReference type="SAM" id="MobiDB-lite"/>
    </source>
</evidence>
<keyword evidence="4" id="KW-1185">Reference proteome</keyword>
<accession>B4LFG7</accession>
<evidence type="ECO:0000313" key="3">
    <source>
        <dbReference type="EMBL" id="EDW69265.1"/>
    </source>
</evidence>
<dbReference type="GO" id="GO:0001147">
    <property type="term" value="F:transcription termination site sequence-specific DNA binding"/>
    <property type="evidence" value="ECO:0007669"/>
    <property type="project" value="TreeGrafter"/>
</dbReference>
<feature type="compositionally biased region" description="Basic and acidic residues" evidence="1">
    <location>
        <begin position="243"/>
        <end position="257"/>
    </location>
</feature>
<dbReference type="GO" id="GO:0006369">
    <property type="term" value="P:termination of RNA polymerase II transcription"/>
    <property type="evidence" value="ECO:0007669"/>
    <property type="project" value="TreeGrafter"/>
</dbReference>
<sequence length="1858" mass="210545">MDARGSYWYLEHVSTGKKLILQSGDNSVGRHSCCKIVLKEYDFLSRQHAKFIVNSENISVEQLNALNGVFINESKLEVDTHQLNCGDRIGLGVETPHDVVPPNYAIFQLKKTCPNEEDIVVISDDEDSDKTPPRPTEVAKTGNKEDPVRTNEEVSNVDNAADKSPIKPTSHRSIHLPKLPEMKQELLSQATKEIENIFGEPDEDLLESVFQINPYVYKQLNNNNIPTTGEKIRDGDVIELPEEVNKADKELPEKETENLAGGGDMPPPVSPGEDQIVVGDYQDDYDENFAMSQAVLREMKEEMADGSADLSDADPDDLHDEEFLPPASWIKSEIATQIDDDEIILIEDEDDELYSKVADWSSKLLTQNLMSQVYPLDDGKNVEEQANDPTPDDDDDSQLSDNIFMSRKSKALRIDSSNSEDELSALLSVDSSTPLKPQIRRCSVRLKSIDMSQRHQNSTENLAASSVTVVEDNRQELKVVLVPSVEHAKPNAKGAKKKSTPRKRRKTVSGRSQPKELPTKPEETVPLPEAEEPTKKRSSRLRSRSKSCYLESPSSSPQKTAAVDKTRAKDLPAEISEPETETPAKTQNSRMRTRSKSCYMESPLSSPTRPQKTSTDKQVEDIPAEIPEPEIEIPIKKSSSRMRNRSKSCYIQSPSSSPTRPKQPEDLPAAMPVLETETPAKNSSSSMRNRSKSFYIESSLSSPTRPKKSVTVDDKQLEVSAEMPATERKTPTNRVSPRLQDRSKSCYMEGPMPSPLQLSSVTNKENDRELPTTSAPRPVTPIKKCSPRLLNRSKSCYVESPMSSPKTPAADKKKEVPTKPDETIPDPVQETPVKKAPSARLLNRSKSCYMERPLPSPEKSEDATGNIKSLSTDKSRGPEVISAPHLPKSRGKLRGVSAASKENERRNQILERQRSADYQAEMRTKWYQKPKDKKRECEQIKEKRREQLKKIADKPKPDVASDRGDERKRKPTSVPTLGNSNRGEFLTKGVQPPTAKKPKLDKAEAQSKPEKAAHKRRATIESFSQQLNAADLVKSLPTHYSRPPERKEAERARSKRTCNRVTFADMDREFDLRQEREKRAKSNRHVRFNDNIQIKLIERVEGAYKKVAGIKDTKKVTLSTYAERRAWSQAQGRLENFTDLIMGNILNWGNQWLTSRSADAVAESEVLIPIPNEFKSYKQYRDIIIPLMKLELISTIERDYKISKSTFEVNLVNISHANSRNRPRFVLNTRYNHKLGKRFDLYTLSSDNKLKETFASIARIQRIAGNTCEICFEILQENISFDTLSSCKTLTVRPVVDNIRVEMGAFNAIYLLGRSPLFQRILQPSENVLSYDNRLLQPAAYKGFKRLNNHQMDICQRTWSRLIDDSTPSITLIQGPPGTGKSVVISNLTLQCMYGSSNHTLDRKILICAHSNAAVDNITLYLKRARQAMSHSQFELVRFGFFEKMDPNVRDVSLDAYLGKKLAEKRKRLSAEHIEALTLQQQQLEIEIAELKKLPTQINYMQQQLNSKERQLRLIIEQLKPPLTPREEHEFSMACLQRANIVCTTLSSCVKLAAFIDYFDACIIDEATQCTEPWTLLPLRFGVRGLVLVGDTQQLPATVLSQKAIDFGLGNSMFDRIQRNLKQQLEQPRGNHFVHTKVFKLSMQYRMHPEICRWPNSYFYDNQLVNASCTERLISPLIPYCVINLSYTRDTNDASSRSISNDEEARFVAKLLIEMDKLMPAKRFSYGLITPYSNHCYTLSQVIPAHMKITPQTVDAYQGQERDVVILSNARTRGVGFLTNYQRLNVAITRPQRCLVICGNFDDLQSVKIWRHLLDDARKRGVYFDLERSDVENLPRSLISKMLVKPIEIVDDTAPPSK</sequence>
<protein>
    <recommendedName>
        <fullName evidence="2">FHA domain-containing protein</fullName>
    </recommendedName>
</protein>
<dbReference type="Pfam" id="PF13086">
    <property type="entry name" value="AAA_11"/>
    <property type="match status" value="1"/>
</dbReference>
<gene>
    <name evidence="3" type="primary">Dvir\GJ12221</name>
    <name evidence="3" type="ORF">Dvir_GJ12221</name>
</gene>
<dbReference type="SMR" id="B4LFG7"/>
<dbReference type="EMBL" id="CH940647">
    <property type="protein sequence ID" value="EDW69265.1"/>
    <property type="molecule type" value="Genomic_DNA"/>
</dbReference>
<dbReference type="FunCoup" id="B4LFG7">
    <property type="interactions" value="207"/>
</dbReference>
<feature type="region of interest" description="Disordered" evidence="1">
    <location>
        <begin position="124"/>
        <end position="155"/>
    </location>
</feature>
<dbReference type="GO" id="GO:0016604">
    <property type="term" value="C:nuclear body"/>
    <property type="evidence" value="ECO:0007669"/>
    <property type="project" value="TreeGrafter"/>
</dbReference>
<evidence type="ECO:0000313" key="4">
    <source>
        <dbReference type="Proteomes" id="UP000008792"/>
    </source>
</evidence>
<reference evidence="3 4" key="1">
    <citation type="journal article" date="2007" name="Nature">
        <title>Evolution of genes and genomes on the Drosophila phylogeny.</title>
        <authorList>
            <consortium name="Drosophila 12 Genomes Consortium"/>
            <person name="Clark A.G."/>
            <person name="Eisen M.B."/>
            <person name="Smith D.R."/>
            <person name="Bergman C.M."/>
            <person name="Oliver B."/>
            <person name="Markow T.A."/>
            <person name="Kaufman T.C."/>
            <person name="Kellis M."/>
            <person name="Gelbart W."/>
            <person name="Iyer V.N."/>
            <person name="Pollard D.A."/>
            <person name="Sackton T.B."/>
            <person name="Larracuente A.M."/>
            <person name="Singh N.D."/>
            <person name="Abad J.P."/>
            <person name="Abt D.N."/>
            <person name="Adryan B."/>
            <person name="Aguade M."/>
            <person name="Akashi H."/>
            <person name="Anderson W.W."/>
            <person name="Aquadro C.F."/>
            <person name="Ardell D.H."/>
            <person name="Arguello R."/>
            <person name="Artieri C.G."/>
            <person name="Barbash D.A."/>
            <person name="Barker D."/>
            <person name="Barsanti P."/>
            <person name="Batterham P."/>
            <person name="Batzoglou S."/>
            <person name="Begun D."/>
            <person name="Bhutkar A."/>
            <person name="Blanco E."/>
            <person name="Bosak S.A."/>
            <person name="Bradley R.K."/>
            <person name="Brand A.D."/>
            <person name="Brent M.R."/>
            <person name="Brooks A.N."/>
            <person name="Brown R.H."/>
            <person name="Butlin R.K."/>
            <person name="Caggese C."/>
            <person name="Calvi B.R."/>
            <person name="Bernardo de Carvalho A."/>
            <person name="Caspi A."/>
            <person name="Castrezana S."/>
            <person name="Celniker S.E."/>
            <person name="Chang J.L."/>
            <person name="Chapple C."/>
            <person name="Chatterji S."/>
            <person name="Chinwalla A."/>
            <person name="Civetta A."/>
            <person name="Clifton S.W."/>
            <person name="Comeron J.M."/>
            <person name="Costello J.C."/>
            <person name="Coyne J.A."/>
            <person name="Daub J."/>
            <person name="David R.G."/>
            <person name="Delcher A.L."/>
            <person name="Delehaunty K."/>
            <person name="Do C.B."/>
            <person name="Ebling H."/>
            <person name="Edwards K."/>
            <person name="Eickbush T."/>
            <person name="Evans J.D."/>
            <person name="Filipski A."/>
            <person name="Findeiss S."/>
            <person name="Freyhult E."/>
            <person name="Fulton L."/>
            <person name="Fulton R."/>
            <person name="Garcia A.C."/>
            <person name="Gardiner A."/>
            <person name="Garfield D.A."/>
            <person name="Garvin B.E."/>
            <person name="Gibson G."/>
            <person name="Gilbert D."/>
            <person name="Gnerre S."/>
            <person name="Godfrey J."/>
            <person name="Good R."/>
            <person name="Gotea V."/>
            <person name="Gravely B."/>
            <person name="Greenberg A.J."/>
            <person name="Griffiths-Jones S."/>
            <person name="Gross S."/>
            <person name="Guigo R."/>
            <person name="Gustafson E.A."/>
            <person name="Haerty W."/>
            <person name="Hahn M.W."/>
            <person name="Halligan D.L."/>
            <person name="Halpern A.L."/>
            <person name="Halter G.M."/>
            <person name="Han M.V."/>
            <person name="Heger A."/>
            <person name="Hillier L."/>
            <person name="Hinrichs A.S."/>
            <person name="Holmes I."/>
            <person name="Hoskins R.A."/>
            <person name="Hubisz M.J."/>
            <person name="Hultmark D."/>
            <person name="Huntley M.A."/>
            <person name="Jaffe D.B."/>
            <person name="Jagadeeshan S."/>
            <person name="Jeck W.R."/>
            <person name="Johnson J."/>
            <person name="Jones C.D."/>
            <person name="Jordan W.C."/>
            <person name="Karpen G.H."/>
            <person name="Kataoka E."/>
            <person name="Keightley P.D."/>
            <person name="Kheradpour P."/>
            <person name="Kirkness E.F."/>
            <person name="Koerich L.B."/>
            <person name="Kristiansen K."/>
            <person name="Kudrna D."/>
            <person name="Kulathinal R.J."/>
            <person name="Kumar S."/>
            <person name="Kwok R."/>
            <person name="Lander E."/>
            <person name="Langley C.H."/>
            <person name="Lapoint R."/>
            <person name="Lazzaro B.P."/>
            <person name="Lee S.J."/>
            <person name="Levesque L."/>
            <person name="Li R."/>
            <person name="Lin C.F."/>
            <person name="Lin M.F."/>
            <person name="Lindblad-Toh K."/>
            <person name="Llopart A."/>
            <person name="Long M."/>
            <person name="Low L."/>
            <person name="Lozovsky E."/>
            <person name="Lu J."/>
            <person name="Luo M."/>
            <person name="Machado C.A."/>
            <person name="Makalowski W."/>
            <person name="Marzo M."/>
            <person name="Matsuda M."/>
            <person name="Matzkin L."/>
            <person name="McAllister B."/>
            <person name="McBride C.S."/>
            <person name="McKernan B."/>
            <person name="McKernan K."/>
            <person name="Mendez-Lago M."/>
            <person name="Minx P."/>
            <person name="Mollenhauer M.U."/>
            <person name="Montooth K."/>
            <person name="Mount S.M."/>
            <person name="Mu X."/>
            <person name="Myers E."/>
            <person name="Negre B."/>
            <person name="Newfeld S."/>
            <person name="Nielsen R."/>
            <person name="Noor M.A."/>
            <person name="O'Grady P."/>
            <person name="Pachter L."/>
            <person name="Papaceit M."/>
            <person name="Parisi M.J."/>
            <person name="Parisi M."/>
            <person name="Parts L."/>
            <person name="Pedersen J.S."/>
            <person name="Pesole G."/>
            <person name="Phillippy A.M."/>
            <person name="Ponting C.P."/>
            <person name="Pop M."/>
            <person name="Porcelli D."/>
            <person name="Powell J.R."/>
            <person name="Prohaska S."/>
            <person name="Pruitt K."/>
            <person name="Puig M."/>
            <person name="Quesneville H."/>
            <person name="Ram K.R."/>
            <person name="Rand D."/>
            <person name="Rasmussen M.D."/>
            <person name="Reed L.K."/>
            <person name="Reenan R."/>
            <person name="Reily A."/>
            <person name="Remington K.A."/>
            <person name="Rieger T.T."/>
            <person name="Ritchie M.G."/>
            <person name="Robin C."/>
            <person name="Rogers Y.H."/>
            <person name="Rohde C."/>
            <person name="Rozas J."/>
            <person name="Rubenfield M.J."/>
            <person name="Ruiz A."/>
            <person name="Russo S."/>
            <person name="Salzberg S.L."/>
            <person name="Sanchez-Gracia A."/>
            <person name="Saranga D.J."/>
            <person name="Sato H."/>
            <person name="Schaeffer S.W."/>
            <person name="Schatz M.C."/>
            <person name="Schlenke T."/>
            <person name="Schwartz R."/>
            <person name="Segarra C."/>
            <person name="Singh R.S."/>
            <person name="Sirot L."/>
            <person name="Sirota M."/>
            <person name="Sisneros N.B."/>
            <person name="Smith C.D."/>
            <person name="Smith T.F."/>
            <person name="Spieth J."/>
            <person name="Stage D.E."/>
            <person name="Stark A."/>
            <person name="Stephan W."/>
            <person name="Strausberg R.L."/>
            <person name="Strempel S."/>
            <person name="Sturgill D."/>
            <person name="Sutton G."/>
            <person name="Sutton G.G."/>
            <person name="Tao W."/>
            <person name="Teichmann S."/>
            <person name="Tobari Y.N."/>
            <person name="Tomimura Y."/>
            <person name="Tsolas J.M."/>
            <person name="Valente V.L."/>
            <person name="Venter E."/>
            <person name="Venter J.C."/>
            <person name="Vicario S."/>
            <person name="Vieira F.G."/>
            <person name="Vilella A.J."/>
            <person name="Villasante A."/>
            <person name="Walenz B."/>
            <person name="Wang J."/>
            <person name="Wasserman M."/>
            <person name="Watts T."/>
            <person name="Wilson D."/>
            <person name="Wilson R.K."/>
            <person name="Wing R.A."/>
            <person name="Wolfner M.F."/>
            <person name="Wong A."/>
            <person name="Wong G.K."/>
            <person name="Wu C.I."/>
            <person name="Wu G."/>
            <person name="Yamamoto D."/>
            <person name="Yang H.P."/>
            <person name="Yang S.P."/>
            <person name="Yorke J.A."/>
            <person name="Yoshida K."/>
            <person name="Zdobnov E."/>
            <person name="Zhang P."/>
            <person name="Zhang Y."/>
            <person name="Zimin A.V."/>
            <person name="Baldwin J."/>
            <person name="Abdouelleil A."/>
            <person name="Abdulkadir J."/>
            <person name="Abebe A."/>
            <person name="Abera B."/>
            <person name="Abreu J."/>
            <person name="Acer S.C."/>
            <person name="Aftuck L."/>
            <person name="Alexander A."/>
            <person name="An P."/>
            <person name="Anderson E."/>
            <person name="Anderson S."/>
            <person name="Arachi H."/>
            <person name="Azer M."/>
            <person name="Bachantsang P."/>
            <person name="Barry A."/>
            <person name="Bayul T."/>
            <person name="Berlin A."/>
            <person name="Bessette D."/>
            <person name="Bloom T."/>
            <person name="Blye J."/>
            <person name="Boguslavskiy L."/>
            <person name="Bonnet C."/>
            <person name="Boukhgalter B."/>
            <person name="Bourzgui I."/>
            <person name="Brown A."/>
            <person name="Cahill P."/>
            <person name="Channer S."/>
            <person name="Cheshatsang Y."/>
            <person name="Chuda L."/>
            <person name="Citroen M."/>
            <person name="Collymore A."/>
            <person name="Cooke P."/>
            <person name="Costello M."/>
            <person name="D'Aco K."/>
            <person name="Daza R."/>
            <person name="De Haan G."/>
            <person name="DeGray S."/>
            <person name="DeMaso C."/>
            <person name="Dhargay N."/>
            <person name="Dooley K."/>
            <person name="Dooley E."/>
            <person name="Doricent M."/>
            <person name="Dorje P."/>
            <person name="Dorjee K."/>
            <person name="Dupes A."/>
            <person name="Elong R."/>
            <person name="Falk J."/>
            <person name="Farina A."/>
            <person name="Faro S."/>
            <person name="Ferguson D."/>
            <person name="Fisher S."/>
            <person name="Foley C.D."/>
            <person name="Franke A."/>
            <person name="Friedrich D."/>
            <person name="Gadbois L."/>
            <person name="Gearin G."/>
            <person name="Gearin C.R."/>
            <person name="Giannoukos G."/>
            <person name="Goode T."/>
            <person name="Graham J."/>
            <person name="Grandbois E."/>
            <person name="Grewal S."/>
            <person name="Gyaltsen K."/>
            <person name="Hafez N."/>
            <person name="Hagos B."/>
            <person name="Hall J."/>
            <person name="Henson C."/>
            <person name="Hollinger A."/>
            <person name="Honan T."/>
            <person name="Huard M.D."/>
            <person name="Hughes L."/>
            <person name="Hurhula B."/>
            <person name="Husby M.E."/>
            <person name="Kamat A."/>
            <person name="Kanga B."/>
            <person name="Kashin S."/>
            <person name="Khazanovich D."/>
            <person name="Kisner P."/>
            <person name="Lance K."/>
            <person name="Lara M."/>
            <person name="Lee W."/>
            <person name="Lennon N."/>
            <person name="Letendre F."/>
            <person name="LeVine R."/>
            <person name="Lipovsky A."/>
            <person name="Liu X."/>
            <person name="Liu J."/>
            <person name="Liu S."/>
            <person name="Lokyitsang T."/>
            <person name="Lokyitsang Y."/>
            <person name="Lubonja R."/>
            <person name="Lui A."/>
            <person name="MacDonald P."/>
            <person name="Magnisalis V."/>
            <person name="Maru K."/>
            <person name="Matthews C."/>
            <person name="McCusker W."/>
            <person name="McDonough S."/>
            <person name="Mehta T."/>
            <person name="Meldrim J."/>
            <person name="Meneus L."/>
            <person name="Mihai O."/>
            <person name="Mihalev A."/>
            <person name="Mihova T."/>
            <person name="Mittelman R."/>
            <person name="Mlenga V."/>
            <person name="Montmayeur A."/>
            <person name="Mulrain L."/>
            <person name="Navidi A."/>
            <person name="Naylor J."/>
            <person name="Negash T."/>
            <person name="Nguyen T."/>
            <person name="Nguyen N."/>
            <person name="Nicol R."/>
            <person name="Norbu C."/>
            <person name="Norbu N."/>
            <person name="Novod N."/>
            <person name="O'Neill B."/>
            <person name="Osman S."/>
            <person name="Markiewicz E."/>
            <person name="Oyono O.L."/>
            <person name="Patti C."/>
            <person name="Phunkhang P."/>
            <person name="Pierre F."/>
            <person name="Priest M."/>
            <person name="Raghuraman S."/>
            <person name="Rege F."/>
            <person name="Reyes R."/>
            <person name="Rise C."/>
            <person name="Rogov P."/>
            <person name="Ross K."/>
            <person name="Ryan E."/>
            <person name="Settipalli S."/>
            <person name="Shea T."/>
            <person name="Sherpa N."/>
            <person name="Shi L."/>
            <person name="Shih D."/>
            <person name="Sparrow T."/>
            <person name="Spaulding J."/>
            <person name="Stalker J."/>
            <person name="Stange-Thomann N."/>
            <person name="Stavropoulos S."/>
            <person name="Stone C."/>
            <person name="Strader C."/>
            <person name="Tesfaye S."/>
            <person name="Thomson T."/>
            <person name="Thoulutsang Y."/>
            <person name="Thoulutsang D."/>
            <person name="Topham K."/>
            <person name="Topping I."/>
            <person name="Tsamla T."/>
            <person name="Vassiliev H."/>
            <person name="Vo A."/>
            <person name="Wangchuk T."/>
            <person name="Wangdi T."/>
            <person name="Weiand M."/>
            <person name="Wilkinson J."/>
            <person name="Wilson A."/>
            <person name="Yadav S."/>
            <person name="Young G."/>
            <person name="Yu Q."/>
            <person name="Zembek L."/>
            <person name="Zhong D."/>
            <person name="Zimmer A."/>
            <person name="Zwirko Z."/>
            <person name="Jaffe D.B."/>
            <person name="Alvarez P."/>
            <person name="Brockman W."/>
            <person name="Butler J."/>
            <person name="Chin C."/>
            <person name="Gnerre S."/>
            <person name="Grabherr M."/>
            <person name="Kleber M."/>
            <person name="Mauceli E."/>
            <person name="MacCallum I."/>
        </authorList>
    </citation>
    <scope>NUCLEOTIDE SEQUENCE [LARGE SCALE GENOMIC DNA]</scope>
    <source>
        <strain evidence="4">Tucson 15010-1051.87</strain>
    </source>
</reference>
<dbReference type="InterPro" id="IPR000253">
    <property type="entry name" value="FHA_dom"/>
</dbReference>
<dbReference type="SUPFAM" id="SSF49879">
    <property type="entry name" value="SMAD/FHA domain"/>
    <property type="match status" value="1"/>
</dbReference>
<dbReference type="KEGG" id="dvi:6624452"/>
<dbReference type="OMA" id="NRSKSCY"/>
<feature type="region of interest" description="Disordered" evidence="1">
    <location>
        <begin position="243"/>
        <end position="276"/>
    </location>
</feature>
<dbReference type="OrthoDB" id="2285229at2759"/>
<feature type="compositionally biased region" description="Basic and acidic residues" evidence="1">
    <location>
        <begin position="998"/>
        <end position="1012"/>
    </location>
</feature>
<feature type="compositionally biased region" description="Basic and acidic residues" evidence="1">
    <location>
        <begin position="513"/>
        <end position="523"/>
    </location>
</feature>
<dbReference type="InterPro" id="IPR047187">
    <property type="entry name" value="SF1_C_Upf1"/>
</dbReference>
<dbReference type="InterPro" id="IPR041677">
    <property type="entry name" value="DNA2/NAM7_AAA_11"/>
</dbReference>
<dbReference type="Pfam" id="PF00498">
    <property type="entry name" value="FHA"/>
    <property type="match status" value="1"/>
</dbReference>
<feature type="compositionally biased region" description="Basic and acidic residues" evidence="1">
    <location>
        <begin position="901"/>
        <end position="968"/>
    </location>
</feature>
<dbReference type="InterPro" id="IPR041679">
    <property type="entry name" value="DNA2/NAM7-like_C"/>
</dbReference>
<dbReference type="GO" id="GO:0004386">
    <property type="term" value="F:helicase activity"/>
    <property type="evidence" value="ECO:0007669"/>
    <property type="project" value="InterPro"/>
</dbReference>
<dbReference type="eggNOG" id="KOG1801">
    <property type="taxonomic scope" value="Eukaryota"/>
</dbReference>
<dbReference type="PROSITE" id="PS50006">
    <property type="entry name" value="FHA_DOMAIN"/>
    <property type="match status" value="1"/>
</dbReference>
<dbReference type="InterPro" id="IPR027417">
    <property type="entry name" value="P-loop_NTPase"/>
</dbReference>
<feature type="region of interest" description="Disordered" evidence="1">
    <location>
        <begin position="374"/>
        <end position="400"/>
    </location>
</feature>
<feature type="compositionally biased region" description="Basic and acidic residues" evidence="1">
    <location>
        <begin position="142"/>
        <end position="152"/>
    </location>
</feature>
<feature type="compositionally biased region" description="Polar residues" evidence="1">
    <location>
        <begin position="603"/>
        <end position="613"/>
    </location>
</feature>
<dbReference type="Pfam" id="PF13087">
    <property type="entry name" value="AAA_12"/>
    <property type="match status" value="1"/>
</dbReference>
<feature type="region of interest" description="Disordered" evidence="1">
    <location>
        <begin position="301"/>
        <end position="325"/>
    </location>
</feature>
<feature type="compositionally biased region" description="Acidic residues" evidence="1">
    <location>
        <begin position="311"/>
        <end position="320"/>
    </location>
</feature>
<dbReference type="Gene3D" id="2.60.200.20">
    <property type="match status" value="1"/>
</dbReference>
<dbReference type="HOGENOM" id="CLU_003650_0_0_1"/>
<evidence type="ECO:0000259" key="2">
    <source>
        <dbReference type="PROSITE" id="PS50006"/>
    </source>
</evidence>
<feature type="compositionally biased region" description="Polar residues" evidence="1">
    <location>
        <begin position="973"/>
        <end position="982"/>
    </location>
</feature>